<keyword evidence="8" id="KW-1185">Reference proteome</keyword>
<keyword evidence="4 5" id="KW-0472">Membrane</keyword>
<comment type="subcellular location">
    <subcellularLocation>
        <location evidence="1">Membrane</location>
        <topology evidence="1">Single-pass membrane protein</topology>
    </subcellularLocation>
</comment>
<sequence>GEYCDLHGREKAQRRFIFAAVGGFILFLLILLFILIWLILRPTKPHFSLQSAAVYGLNFDSSASLLNTTLQIRVAFRNPNRRIGIYYERLRACAAYRGERITPPAVLPAAYLGHGDVAVWSPFLVGQNVPINPYDGVDFVRDQIAGTVMVNIEIDGRIRWKVGRFISGRHRLQVNCPAYVDSDKILNGGVSVRPVPVRYMLIMKCRV</sequence>
<feature type="transmembrane region" description="Helical" evidence="5">
    <location>
        <begin position="16"/>
        <end position="40"/>
    </location>
</feature>
<evidence type="ECO:0000313" key="8">
    <source>
        <dbReference type="Proteomes" id="UP000015453"/>
    </source>
</evidence>
<evidence type="ECO:0000313" key="7">
    <source>
        <dbReference type="EMBL" id="EPS58106.1"/>
    </source>
</evidence>
<feature type="domain" description="Late embryogenesis abundant protein LEA-2 subgroup" evidence="6">
    <location>
        <begin position="74"/>
        <end position="176"/>
    </location>
</feature>
<reference evidence="7 8" key="1">
    <citation type="journal article" date="2013" name="BMC Genomics">
        <title>The miniature genome of a carnivorous plant Genlisea aurea contains a low number of genes and short non-coding sequences.</title>
        <authorList>
            <person name="Leushkin E.V."/>
            <person name="Sutormin R.A."/>
            <person name="Nabieva E.R."/>
            <person name="Penin A.A."/>
            <person name="Kondrashov A.S."/>
            <person name="Logacheva M.D."/>
        </authorList>
    </citation>
    <scope>NUCLEOTIDE SEQUENCE [LARGE SCALE GENOMIC DNA]</scope>
</reference>
<keyword evidence="3 5" id="KW-1133">Transmembrane helix</keyword>
<evidence type="ECO:0000256" key="2">
    <source>
        <dbReference type="ARBA" id="ARBA00022692"/>
    </source>
</evidence>
<name>S8C0X5_9LAMI</name>
<accession>S8C0X5</accession>
<dbReference type="Proteomes" id="UP000015453">
    <property type="component" value="Unassembled WGS sequence"/>
</dbReference>
<dbReference type="OrthoDB" id="1426517at2759"/>
<feature type="non-terminal residue" evidence="7">
    <location>
        <position position="207"/>
    </location>
</feature>
<dbReference type="PANTHER" id="PTHR31415">
    <property type="entry name" value="OS05G0367900 PROTEIN"/>
    <property type="match status" value="1"/>
</dbReference>
<dbReference type="PANTHER" id="PTHR31415:SF166">
    <property type="entry name" value="LATE EMBRYOGENESIS ABUNDANT (LEA) HYDROXYPROLINE-RICH GLYCOPROTEIN FAMILY"/>
    <property type="match status" value="1"/>
</dbReference>
<dbReference type="EMBL" id="AUSU01009534">
    <property type="protein sequence ID" value="EPS58106.1"/>
    <property type="molecule type" value="Genomic_DNA"/>
</dbReference>
<feature type="non-terminal residue" evidence="7">
    <location>
        <position position="1"/>
    </location>
</feature>
<dbReference type="GO" id="GO:0009506">
    <property type="term" value="C:plasmodesma"/>
    <property type="evidence" value="ECO:0007669"/>
    <property type="project" value="TreeGrafter"/>
</dbReference>
<evidence type="ECO:0000259" key="6">
    <source>
        <dbReference type="Pfam" id="PF03168"/>
    </source>
</evidence>
<dbReference type="AlphaFoldDB" id="S8C0X5"/>
<evidence type="ECO:0000256" key="3">
    <source>
        <dbReference type="ARBA" id="ARBA00022989"/>
    </source>
</evidence>
<dbReference type="GO" id="GO:0005886">
    <property type="term" value="C:plasma membrane"/>
    <property type="evidence" value="ECO:0007669"/>
    <property type="project" value="TreeGrafter"/>
</dbReference>
<dbReference type="InterPro" id="IPR004864">
    <property type="entry name" value="LEA_2"/>
</dbReference>
<gene>
    <name evidence="7" type="ORF">M569_16710</name>
</gene>
<dbReference type="GO" id="GO:0098542">
    <property type="term" value="P:defense response to other organism"/>
    <property type="evidence" value="ECO:0007669"/>
    <property type="project" value="InterPro"/>
</dbReference>
<dbReference type="InterPro" id="IPR044839">
    <property type="entry name" value="NDR1-like"/>
</dbReference>
<evidence type="ECO:0000256" key="1">
    <source>
        <dbReference type="ARBA" id="ARBA00004167"/>
    </source>
</evidence>
<comment type="caution">
    <text evidence="7">The sequence shown here is derived from an EMBL/GenBank/DDBJ whole genome shotgun (WGS) entry which is preliminary data.</text>
</comment>
<proteinExistence type="predicted"/>
<evidence type="ECO:0000256" key="4">
    <source>
        <dbReference type="ARBA" id="ARBA00023136"/>
    </source>
</evidence>
<evidence type="ECO:0000256" key="5">
    <source>
        <dbReference type="SAM" id="Phobius"/>
    </source>
</evidence>
<protein>
    <recommendedName>
        <fullName evidence="6">Late embryogenesis abundant protein LEA-2 subgroup domain-containing protein</fullName>
    </recommendedName>
</protein>
<dbReference type="Pfam" id="PF03168">
    <property type="entry name" value="LEA_2"/>
    <property type="match status" value="1"/>
</dbReference>
<keyword evidence="2 5" id="KW-0812">Transmembrane</keyword>
<organism evidence="7 8">
    <name type="scientific">Genlisea aurea</name>
    <dbReference type="NCBI Taxonomy" id="192259"/>
    <lineage>
        <taxon>Eukaryota</taxon>
        <taxon>Viridiplantae</taxon>
        <taxon>Streptophyta</taxon>
        <taxon>Embryophyta</taxon>
        <taxon>Tracheophyta</taxon>
        <taxon>Spermatophyta</taxon>
        <taxon>Magnoliopsida</taxon>
        <taxon>eudicotyledons</taxon>
        <taxon>Gunneridae</taxon>
        <taxon>Pentapetalae</taxon>
        <taxon>asterids</taxon>
        <taxon>lamiids</taxon>
        <taxon>Lamiales</taxon>
        <taxon>Lentibulariaceae</taxon>
        <taxon>Genlisea</taxon>
    </lineage>
</organism>